<keyword evidence="5" id="KW-1185">Reference proteome</keyword>
<feature type="compositionally biased region" description="Basic and acidic residues" evidence="2">
    <location>
        <begin position="39"/>
        <end position="51"/>
    </location>
</feature>
<dbReference type="STRING" id="1149755.A0A2J6R6R8"/>
<feature type="transmembrane region" description="Helical" evidence="3">
    <location>
        <begin position="660"/>
        <end position="680"/>
    </location>
</feature>
<evidence type="ECO:0000256" key="1">
    <source>
        <dbReference type="SAM" id="Coils"/>
    </source>
</evidence>
<sequence length="712" mass="82329">MSETNQAPDNSALIKVLHEISGKLSILEEINANTNKLERRLEQERTERQNRGGEPSVSEAVDDTARTRSRGKEIEKPVDIDDSDPVSSVKAGVTINLCFAAYFSSDRRLNADFKGYWNRGMGKPNFVGAWERDGATLDYYEFEYEYENKDRRQKMMDVTLVPYSSTPPLDLQDILMSYHFSQKKFPRHLRYGDFFTHAINDILGGIWTLPSDWRVDFDFQHHVWLDDARLPELEDKYFIERARDIRRQHEQIEKFAGVYTVTEINSRGKFFTFNVLSAPSALELEEWCLDIPPNPFWTTPNGFPITWQNGTIRREPLTFQMAWSRVIIIGGCAEVYRDPRWRTAMDSIKTKSWSDFYGVGIWHLHTTCGMKANRSLTKPKVFHITWMRIQGRESKPPLHLKWKREPLYGDTERTIGRVAGSIQYFVGPTTGELEFGTVLVLAPTYYPSLFEAQWNRDNRLNLWIALAANINQLMEEAGEDWKHIATYFKDLLEISNPKNFHIDDKKFSEFLNVLWVIDKLDEILPMVRDSLEQWDWFRTGNPNLCPAVEESPLSAREHIRDVESDKHLLSKHLKSKLQELDKSRYDLENYEEKFKALQTRALSLKDSLLQLKNMNDSILSANIALLTYATIFFLPLTFCTAIAQQSMWVVNNMFGTGGKGFAIITAVIPITTYALVFNLLHPTTKKALINGIKKAATSAQRLWQKLRNSVGF</sequence>
<evidence type="ECO:0000313" key="5">
    <source>
        <dbReference type="Proteomes" id="UP000235786"/>
    </source>
</evidence>
<feature type="region of interest" description="Disordered" evidence="2">
    <location>
        <begin position="39"/>
        <end position="85"/>
    </location>
</feature>
<dbReference type="EMBL" id="KZ613954">
    <property type="protein sequence ID" value="PMD34211.1"/>
    <property type="molecule type" value="Genomic_DNA"/>
</dbReference>
<dbReference type="OrthoDB" id="426293at2759"/>
<proteinExistence type="predicted"/>
<dbReference type="AlphaFoldDB" id="A0A2J6R6R8"/>
<evidence type="ECO:0000313" key="4">
    <source>
        <dbReference type="EMBL" id="PMD34211.1"/>
    </source>
</evidence>
<gene>
    <name evidence="4" type="ORF">L207DRAFT_588810</name>
</gene>
<feature type="transmembrane region" description="Helical" evidence="3">
    <location>
        <begin position="618"/>
        <end position="639"/>
    </location>
</feature>
<dbReference type="Proteomes" id="UP000235786">
    <property type="component" value="Unassembled WGS sequence"/>
</dbReference>
<keyword evidence="3" id="KW-0812">Transmembrane</keyword>
<protein>
    <submittedName>
        <fullName evidence="4">Uncharacterized protein</fullName>
    </submittedName>
</protein>
<keyword evidence="1" id="KW-0175">Coiled coil</keyword>
<evidence type="ECO:0000256" key="3">
    <source>
        <dbReference type="SAM" id="Phobius"/>
    </source>
</evidence>
<feature type="compositionally biased region" description="Basic and acidic residues" evidence="2">
    <location>
        <begin position="63"/>
        <end position="79"/>
    </location>
</feature>
<accession>A0A2J6R6R8</accession>
<organism evidence="4 5">
    <name type="scientific">Hyaloscypha variabilis (strain UAMH 11265 / GT02V1 / F)</name>
    <name type="common">Meliniomyces variabilis</name>
    <dbReference type="NCBI Taxonomy" id="1149755"/>
    <lineage>
        <taxon>Eukaryota</taxon>
        <taxon>Fungi</taxon>
        <taxon>Dikarya</taxon>
        <taxon>Ascomycota</taxon>
        <taxon>Pezizomycotina</taxon>
        <taxon>Leotiomycetes</taxon>
        <taxon>Helotiales</taxon>
        <taxon>Hyaloscyphaceae</taxon>
        <taxon>Hyaloscypha</taxon>
        <taxon>Hyaloscypha variabilis</taxon>
    </lineage>
</organism>
<keyword evidence="3" id="KW-1133">Transmembrane helix</keyword>
<feature type="coiled-coil region" evidence="1">
    <location>
        <begin position="573"/>
        <end position="607"/>
    </location>
</feature>
<evidence type="ECO:0000256" key="2">
    <source>
        <dbReference type="SAM" id="MobiDB-lite"/>
    </source>
</evidence>
<name>A0A2J6R6R8_HYAVF</name>
<keyword evidence="3" id="KW-0472">Membrane</keyword>
<reference evidence="4 5" key="1">
    <citation type="submission" date="2016-04" db="EMBL/GenBank/DDBJ databases">
        <title>A degradative enzymes factory behind the ericoid mycorrhizal symbiosis.</title>
        <authorList>
            <consortium name="DOE Joint Genome Institute"/>
            <person name="Martino E."/>
            <person name="Morin E."/>
            <person name="Grelet G."/>
            <person name="Kuo A."/>
            <person name="Kohler A."/>
            <person name="Daghino S."/>
            <person name="Barry K."/>
            <person name="Choi C."/>
            <person name="Cichocki N."/>
            <person name="Clum A."/>
            <person name="Copeland A."/>
            <person name="Hainaut M."/>
            <person name="Haridas S."/>
            <person name="Labutti K."/>
            <person name="Lindquist E."/>
            <person name="Lipzen A."/>
            <person name="Khouja H.-R."/>
            <person name="Murat C."/>
            <person name="Ohm R."/>
            <person name="Olson A."/>
            <person name="Spatafora J."/>
            <person name="Veneault-Fourrey C."/>
            <person name="Henrissat B."/>
            <person name="Grigoriev I."/>
            <person name="Martin F."/>
            <person name="Perotto S."/>
        </authorList>
    </citation>
    <scope>NUCLEOTIDE SEQUENCE [LARGE SCALE GENOMIC DNA]</scope>
    <source>
        <strain evidence="4 5">F</strain>
    </source>
</reference>